<accession>W3XPA4</accession>
<dbReference type="RefSeq" id="XP_007828488.1">
    <property type="nucleotide sequence ID" value="XM_007830297.1"/>
</dbReference>
<keyword evidence="5 8" id="KW-0378">Hydrolase</keyword>
<gene>
    <name evidence="9" type="ORF">PFICI_01716</name>
</gene>
<organism evidence="9 10">
    <name type="scientific">Pestalotiopsis fici (strain W106-1 / CGMCC3.15140)</name>
    <dbReference type="NCBI Taxonomy" id="1229662"/>
    <lineage>
        <taxon>Eukaryota</taxon>
        <taxon>Fungi</taxon>
        <taxon>Dikarya</taxon>
        <taxon>Ascomycota</taxon>
        <taxon>Pezizomycotina</taxon>
        <taxon>Sordariomycetes</taxon>
        <taxon>Xylariomycetidae</taxon>
        <taxon>Amphisphaeriales</taxon>
        <taxon>Sporocadaceae</taxon>
        <taxon>Pestalotiopsis</taxon>
    </lineage>
</organism>
<feature type="chain" id="PRO_5005150219" description="Carboxylic ester hydrolase" evidence="8">
    <location>
        <begin position="18"/>
        <end position="541"/>
    </location>
</feature>
<sequence length="541" mass="58847">MTRSLLALSALAASAAAYSCDVGTITSFLPLNSTVFFADHYNASSNFTFPADLNYGALTSPHPTTSYILPKAACVIQANITLPGNTQHSTGLILPDEWNGRFMTVGNGEFAGSVGWSSIIDASWYGFAAISSDLGHEGNNGSFAYPNQTDALANFGWRALHDATVNGKAVTAGYYGQNATYSYYRGCSAGGKQGLKELEMFPEDFDGVIAGAPAWWFKRLQLYVVVNTLWNYDTTAPGYLDSARLEAVAAEVISQCDPQDGVVDGILQDPLRCLFRPETLLCGGSAGLDNSTCLNIDQIHTVNKLHDDWKTVNDTLVFPGWTLGTESGWSSNGPSDDFVTYIQYMLQIGGDWTVEDWNDDIIALSHRLNPGNATADDFDLSPFYERGGKLIHYHGLADPSIPATSSLYFYDQVQSTLNPQGINLDDFYRFFLVPDMQHCEMTSTDAPWYFSGDGQNGALSDSTVHGVPGFEDAQHDVVLAIMAWVENGTAPDSIIATRWNNDIPDDGVAIQRPLCPYPSHATYVGQGNTSLASSWNCTTYY</sequence>
<evidence type="ECO:0000256" key="6">
    <source>
        <dbReference type="ARBA" id="ARBA00022837"/>
    </source>
</evidence>
<evidence type="ECO:0000313" key="10">
    <source>
        <dbReference type="Proteomes" id="UP000030651"/>
    </source>
</evidence>
<dbReference type="Proteomes" id="UP000030651">
    <property type="component" value="Unassembled WGS sequence"/>
</dbReference>
<dbReference type="GeneID" id="19266729"/>
<dbReference type="EC" id="3.1.1.-" evidence="8"/>
<dbReference type="OrthoDB" id="3039123at2759"/>
<name>W3XPA4_PESFW</name>
<evidence type="ECO:0000256" key="3">
    <source>
        <dbReference type="ARBA" id="ARBA00022723"/>
    </source>
</evidence>
<keyword evidence="4 8" id="KW-0732">Signal</keyword>
<dbReference type="PANTHER" id="PTHR33938:SF2">
    <property type="entry name" value="CARBOXYLIC ESTER HYDROLASE"/>
    <property type="match status" value="1"/>
</dbReference>
<keyword evidence="3" id="KW-0479">Metal-binding</keyword>
<protein>
    <recommendedName>
        <fullName evidence="8">Carboxylic ester hydrolase</fullName>
        <ecNumber evidence="8">3.1.1.-</ecNumber>
    </recommendedName>
</protein>
<feature type="signal peptide" evidence="8">
    <location>
        <begin position="1"/>
        <end position="17"/>
    </location>
</feature>
<keyword evidence="10" id="KW-1185">Reference proteome</keyword>
<evidence type="ECO:0000313" key="9">
    <source>
        <dbReference type="EMBL" id="ETS87888.1"/>
    </source>
</evidence>
<keyword evidence="6" id="KW-0106">Calcium</keyword>
<keyword evidence="2" id="KW-0719">Serine esterase</keyword>
<dbReference type="GO" id="GO:0046872">
    <property type="term" value="F:metal ion binding"/>
    <property type="evidence" value="ECO:0007669"/>
    <property type="project" value="UniProtKB-KW"/>
</dbReference>
<dbReference type="AlphaFoldDB" id="W3XPA4"/>
<proteinExistence type="inferred from homology"/>
<dbReference type="OMA" id="MEHCTGT"/>
<dbReference type="Pfam" id="PF07519">
    <property type="entry name" value="Tannase"/>
    <property type="match status" value="2"/>
</dbReference>
<reference evidence="10" key="1">
    <citation type="journal article" date="2015" name="BMC Genomics">
        <title>Genomic and transcriptomic analysis of the endophytic fungus Pestalotiopsis fici reveals its lifestyle and high potential for synthesis of natural products.</title>
        <authorList>
            <person name="Wang X."/>
            <person name="Zhang X."/>
            <person name="Liu L."/>
            <person name="Xiang M."/>
            <person name="Wang W."/>
            <person name="Sun X."/>
            <person name="Che Y."/>
            <person name="Guo L."/>
            <person name="Liu G."/>
            <person name="Guo L."/>
            <person name="Wang C."/>
            <person name="Yin W.B."/>
            <person name="Stadler M."/>
            <person name="Zhang X."/>
            <person name="Liu X."/>
        </authorList>
    </citation>
    <scope>NUCLEOTIDE SEQUENCE [LARGE SCALE GENOMIC DNA]</scope>
    <source>
        <strain evidence="10">W106-1 / CGMCC3.15140</strain>
    </source>
</reference>
<evidence type="ECO:0000256" key="8">
    <source>
        <dbReference type="RuleBase" id="RU361238"/>
    </source>
</evidence>
<comment type="similarity">
    <text evidence="1 8">Belongs to the tannase family.</text>
</comment>
<dbReference type="InParanoid" id="W3XPA4"/>
<evidence type="ECO:0000256" key="4">
    <source>
        <dbReference type="ARBA" id="ARBA00022729"/>
    </source>
</evidence>
<keyword evidence="7" id="KW-1015">Disulfide bond</keyword>
<evidence type="ECO:0000256" key="1">
    <source>
        <dbReference type="ARBA" id="ARBA00006249"/>
    </source>
</evidence>
<evidence type="ECO:0000256" key="7">
    <source>
        <dbReference type="ARBA" id="ARBA00023157"/>
    </source>
</evidence>
<evidence type="ECO:0000256" key="5">
    <source>
        <dbReference type="ARBA" id="ARBA00022801"/>
    </source>
</evidence>
<evidence type="ECO:0000256" key="2">
    <source>
        <dbReference type="ARBA" id="ARBA00022487"/>
    </source>
</evidence>
<dbReference type="EMBL" id="KI912109">
    <property type="protein sequence ID" value="ETS87888.1"/>
    <property type="molecule type" value="Genomic_DNA"/>
</dbReference>
<dbReference type="KEGG" id="pfy:PFICI_01716"/>
<dbReference type="InterPro" id="IPR029058">
    <property type="entry name" value="AB_hydrolase_fold"/>
</dbReference>
<dbReference type="SUPFAM" id="SSF53474">
    <property type="entry name" value="alpha/beta-Hydrolases"/>
    <property type="match status" value="1"/>
</dbReference>
<dbReference type="PANTHER" id="PTHR33938">
    <property type="entry name" value="FERULOYL ESTERASE B-RELATED"/>
    <property type="match status" value="1"/>
</dbReference>
<dbReference type="GO" id="GO:0030600">
    <property type="term" value="F:feruloyl esterase activity"/>
    <property type="evidence" value="ECO:0007669"/>
    <property type="project" value="UniProtKB-ARBA"/>
</dbReference>
<dbReference type="PROSITE" id="PS51257">
    <property type="entry name" value="PROKAR_LIPOPROTEIN"/>
    <property type="match status" value="1"/>
</dbReference>
<dbReference type="HOGENOM" id="CLU_014819_1_1_1"/>
<dbReference type="InterPro" id="IPR011118">
    <property type="entry name" value="Tannase/feruloyl_esterase"/>
</dbReference>
<dbReference type="eggNOG" id="ENOG502QPXZ">
    <property type="taxonomic scope" value="Eukaryota"/>
</dbReference>